<sequence length="289" mass="33339">MNKTYIKVYLALFSIAGYMQNVTFASETETVAYNCTKHGTLRYRPRSIYDQYRDEASVDLDEALAVTNYARQSSDLLIKLSEVNVQDYSTYSTENGNIIYTKKIGNMDIGRLDFTIPSSSKYPTVYRQYWDFRYEKNPDEKIIQGKVVRVYCINTALFEKHNPDPNNTPLKKIYTLGSRIYLPEITVIVCPSRILNYDGEINQETGLEEVYKNQKLFELGIDPEEALNKYGDNLSGFVIRKGDDDQVHVTYINAIYDAGNSTEIAHNKREREIAYTKILKLAQRIISNE</sequence>
<dbReference type="Proteomes" id="UP000507163">
    <property type="component" value="Unassembled WGS sequence"/>
</dbReference>
<name>A0A1C6WVU6_PLACU</name>
<accession>A0A1C6WVU6</accession>
<dbReference type="InterPro" id="IPR006486">
    <property type="entry name" value="PYST_A"/>
</dbReference>
<organism evidence="1">
    <name type="scientific">Plasmodium chabaudi chabaudi</name>
    <dbReference type="NCBI Taxonomy" id="31271"/>
    <lineage>
        <taxon>Eukaryota</taxon>
        <taxon>Sar</taxon>
        <taxon>Alveolata</taxon>
        <taxon>Apicomplexa</taxon>
        <taxon>Aconoidasida</taxon>
        <taxon>Haemosporida</taxon>
        <taxon>Plasmodiidae</taxon>
        <taxon>Plasmodium</taxon>
        <taxon>Plasmodium (Vinckeia)</taxon>
    </lineage>
</organism>
<reference evidence="1" key="1">
    <citation type="submission" date="2016-08" db="EMBL/GenBank/DDBJ databases">
        <authorList>
            <consortium name="Pathogen Informatics"/>
        </authorList>
    </citation>
    <scope>NUCLEOTIDE SEQUENCE</scope>
    <source>
        <strain evidence="1">AJ</strain>
    </source>
</reference>
<protein>
    <submittedName>
        <fullName evidence="1">Fam-a protein</fullName>
    </submittedName>
</protein>
<dbReference type="EMBL" id="FMIL01000435">
    <property type="protein sequence ID" value="SCL93629.1"/>
    <property type="molecule type" value="Genomic_DNA"/>
</dbReference>
<evidence type="ECO:0000313" key="1">
    <source>
        <dbReference type="EMBL" id="SCL93629.1"/>
    </source>
</evidence>
<dbReference type="AlphaFoldDB" id="A0A1C6WVU6"/>
<proteinExistence type="predicted"/>
<gene>
    <name evidence="1" type="ORF">PCHAJ_000538500</name>
</gene>
<dbReference type="NCBIfam" id="TIGR01599">
    <property type="entry name" value="PYST-A"/>
    <property type="match status" value="1"/>
</dbReference>